<dbReference type="EMBL" id="PFWI01000066">
    <property type="protein sequence ID" value="PJA62256.1"/>
    <property type="molecule type" value="Genomic_DNA"/>
</dbReference>
<protein>
    <recommendedName>
        <fullName evidence="3">Metallo-beta-lactamase domain-containing protein</fullName>
    </recommendedName>
</protein>
<evidence type="ECO:0008006" key="3">
    <source>
        <dbReference type="Google" id="ProtNLM"/>
    </source>
</evidence>
<reference evidence="2" key="1">
    <citation type="submission" date="2017-09" db="EMBL/GenBank/DDBJ databases">
        <title>Depth-based differentiation of microbial function through sediment-hosted aquifers and enrichment of novel symbionts in the deep terrestrial subsurface.</title>
        <authorList>
            <person name="Probst A.J."/>
            <person name="Ladd B."/>
            <person name="Jarett J.K."/>
            <person name="Geller-Mcgrath D.E."/>
            <person name="Sieber C.M.K."/>
            <person name="Emerson J.B."/>
            <person name="Anantharaman K."/>
            <person name="Thomas B.C."/>
            <person name="Malmstrom R."/>
            <person name="Stieglmeier M."/>
            <person name="Klingl A."/>
            <person name="Woyke T."/>
            <person name="Ryan C.M."/>
            <person name="Banfield J.F."/>
        </authorList>
    </citation>
    <scope>NUCLEOTIDE SEQUENCE [LARGE SCALE GENOMIC DNA]</scope>
</reference>
<evidence type="ECO:0000313" key="1">
    <source>
        <dbReference type="EMBL" id="PJA62256.1"/>
    </source>
</evidence>
<dbReference type="AlphaFoldDB" id="A0A2M7YH09"/>
<evidence type="ECO:0000313" key="2">
    <source>
        <dbReference type="Proteomes" id="UP000229213"/>
    </source>
</evidence>
<name>A0A2M7YH09_9BACT</name>
<dbReference type="Proteomes" id="UP000229213">
    <property type="component" value="Unassembled WGS sequence"/>
</dbReference>
<dbReference type="InterPro" id="IPR036866">
    <property type="entry name" value="RibonucZ/Hydroxyglut_hydro"/>
</dbReference>
<sequence>METYGLNFKIDGEDIISIISDTKYFDGIEKYYPGKTLVINVVLLEVNLNLDHLSIPEVKEIIKKAKPKRAIITHFGMKMILAKPWEIAERLTAELGIEVIAARDGMEIELD</sequence>
<dbReference type="Gene3D" id="3.60.15.10">
    <property type="entry name" value="Ribonuclease Z/Hydroxyacylglutathione hydrolase-like"/>
    <property type="match status" value="1"/>
</dbReference>
<organism evidence="1 2">
    <name type="scientific">bacterium (Candidatus Ratteibacteria) CG_4_9_14_3_um_filter_41_21</name>
    <dbReference type="NCBI Taxonomy" id="2014289"/>
    <lineage>
        <taxon>Bacteria</taxon>
        <taxon>Candidatus Ratteibacteria</taxon>
    </lineage>
</organism>
<comment type="caution">
    <text evidence="1">The sequence shown here is derived from an EMBL/GenBank/DDBJ whole genome shotgun (WGS) entry which is preliminary data.</text>
</comment>
<dbReference type="SUPFAM" id="SSF56281">
    <property type="entry name" value="Metallo-hydrolase/oxidoreductase"/>
    <property type="match status" value="1"/>
</dbReference>
<gene>
    <name evidence="1" type="ORF">CO162_02045</name>
</gene>
<accession>A0A2M7YH09</accession>
<proteinExistence type="predicted"/>